<feature type="region of interest" description="Disordered" evidence="1">
    <location>
        <begin position="275"/>
        <end position="304"/>
    </location>
</feature>
<dbReference type="EMBL" id="CAJVRL010000014">
    <property type="protein sequence ID" value="CAG8949592.1"/>
    <property type="molecule type" value="Genomic_DNA"/>
</dbReference>
<evidence type="ECO:0000313" key="2">
    <source>
        <dbReference type="EMBL" id="CAG8949592.1"/>
    </source>
</evidence>
<protein>
    <submittedName>
        <fullName evidence="2">Uncharacterized protein</fullName>
    </submittedName>
</protein>
<organism evidence="2 3">
    <name type="scientific">Hymenoscyphus fraxineus</name>
    <dbReference type="NCBI Taxonomy" id="746836"/>
    <lineage>
        <taxon>Eukaryota</taxon>
        <taxon>Fungi</taxon>
        <taxon>Dikarya</taxon>
        <taxon>Ascomycota</taxon>
        <taxon>Pezizomycotina</taxon>
        <taxon>Leotiomycetes</taxon>
        <taxon>Helotiales</taxon>
        <taxon>Helotiaceae</taxon>
        <taxon>Hymenoscyphus</taxon>
    </lineage>
</organism>
<dbReference type="OrthoDB" id="5242988at2759"/>
<name>A0A9N9KP85_9HELO</name>
<feature type="region of interest" description="Disordered" evidence="1">
    <location>
        <begin position="960"/>
        <end position="993"/>
    </location>
</feature>
<accession>A0A9N9KP85</accession>
<evidence type="ECO:0000313" key="3">
    <source>
        <dbReference type="Proteomes" id="UP000696280"/>
    </source>
</evidence>
<gene>
    <name evidence="2" type="ORF">HYFRA_00007825</name>
</gene>
<feature type="compositionally biased region" description="Polar residues" evidence="1">
    <location>
        <begin position="968"/>
        <end position="977"/>
    </location>
</feature>
<feature type="compositionally biased region" description="Basic and acidic residues" evidence="1">
    <location>
        <begin position="293"/>
        <end position="304"/>
    </location>
</feature>
<comment type="caution">
    <text evidence="2">The sequence shown here is derived from an EMBL/GenBank/DDBJ whole genome shotgun (WGS) entry which is preliminary data.</text>
</comment>
<sequence length="1024" mass="115223">MMDIQEKIRKKDWTEVKKGLKRLVKELEKQRTGSGRQRTEVGKKGLELLEELEKLRTGSEKLRTEVGKKGLELLEEIENLRTKFEKQRTEVFKDLEKQQLTEVGKKGMESVKEFDKLEVVKKGFELAKEFKKLEKEVEKKGIEFVKEFEKLETEVKKKEMEFVEVFQRLETEVEKRRMEIVKEVEKRVKEPERQSPTADAMNHLEVEFELVYELTKLGELRREFEKNRKDVLRGYLMDGMEYKNRVMDMENSLSGSGEGGLSYTGGKAEASDKYYASGDMSRNPSPQEAEEPSPEKDSALNPRLDWHRSTVSRDEAVMETQDEISVSQSRRTKAADDIITRFPGIYNDPKFEIEATDTDTYVLVLELCVLPWLHDHLPELLGNQIVINHSQGPNGVQRLLYISTPNLLPPDSEARAEILGTLHRLLPKSAIEISVEFCEGGIQSSSGGRNDRYWEVPTMGDSIGARGSQFVGTLGPCLTFGDTMYWMSNEHVFDKAEEDVEVRHPNGDDDFFFPNGSSKSTITLGKLNKRYGIDYRESSYPFCTRSEPLPKAFGPGAVNKLRQQTRYYRKDVRLIHLASEQRPLELRAPAGIKGCNHIKNIERIRPGELIRMTGRTSGIYGLGRVGMLPDSWLEDGICYREWTVEQDSGTPWDEETGIGARGDSGAGIVNVRDNSLCALLWGRNHGDAPLKAYVTDILDLETAIRADDPSLGAMGLMDCDCSTLPRSNLDRCSAYQRPALHAATNSQTNAVVSEKAQKIQRAPKIPSIVIKSTQPAKCVPMGELLQRTTRELSDSQSINDLQNSFASSLSLEEQRTSVELESESIFSSSCSSKSSIASLSTVAFLASILKQDPALEKPRFGKSRISQSNLRLKIDNLIKRLGRDLASEAQSQSIPEGIYAQLLADHHKALSTWVCREILQSNAPPRKLSGSDKELGESRAHRLSGWLMRSDFSTTEGFYDQEERCSDSDSTSNQSECLSDGSDSEEEIKDESSESLALANFMKDSTALKVFSAQLRDLIESGAE</sequence>
<evidence type="ECO:0000256" key="1">
    <source>
        <dbReference type="SAM" id="MobiDB-lite"/>
    </source>
</evidence>
<proteinExistence type="predicted"/>
<dbReference type="AlphaFoldDB" id="A0A9N9KP85"/>
<dbReference type="Proteomes" id="UP000696280">
    <property type="component" value="Unassembled WGS sequence"/>
</dbReference>
<reference evidence="2" key="1">
    <citation type="submission" date="2021-07" db="EMBL/GenBank/DDBJ databases">
        <authorList>
            <person name="Durling M."/>
        </authorList>
    </citation>
    <scope>NUCLEOTIDE SEQUENCE</scope>
</reference>
<keyword evidence="3" id="KW-1185">Reference proteome</keyword>